<dbReference type="EMBL" id="JBGUBD010000002">
    <property type="protein sequence ID" value="MFA9477323.1"/>
    <property type="molecule type" value="Genomic_DNA"/>
</dbReference>
<sequence length="424" mass="46980">MSFHSGRVSFCRFHVTGDAPPAVDETALSILKEHKFQETEIGAPDEVEVGWITGEHLLDTQFTYEKNGYGSPAEPMLLLAMRMDTHKVPADVKQAYRKINEQAAASDNPSGFASKADKRDAKDLSTRQVQEDLAAGKFRRSKQVPVLWDLKRNVVYAGATGNAVVEELASLFRRSFAVELEVMSSGTLAGHVMRSEGRSRDWEDLHPSPFTPPPAEAHADHEDADGVGDVTIPSIPWRAQAIDLKDFLGNEFLLWLWWKCETAEGMVSVTFPGGRTGEVFAAMDKTLDMDCAWDVRGKQSLRGHAPQRLGEANEALATGKWPRKAGLIISDGEHQWELSLQADRWQVSSAALPEIAEAESPREITEARLELVRSLADTLDSLYQAFLLRRVGGGWANDRQAIRDWIKQQRPGRKQPAEPATAGV</sequence>
<feature type="region of interest" description="Disordered" evidence="1">
    <location>
        <begin position="199"/>
        <end position="226"/>
    </location>
</feature>
<evidence type="ECO:0000256" key="1">
    <source>
        <dbReference type="SAM" id="MobiDB-lite"/>
    </source>
</evidence>
<evidence type="ECO:0000313" key="3">
    <source>
        <dbReference type="Proteomes" id="UP001575105"/>
    </source>
</evidence>
<evidence type="ECO:0000313" key="2">
    <source>
        <dbReference type="EMBL" id="MFA9477323.1"/>
    </source>
</evidence>
<dbReference type="RefSeq" id="WP_425344248.1">
    <property type="nucleotide sequence ID" value="NZ_JBGUBD010000002.1"/>
</dbReference>
<organism evidence="2 3">
    <name type="scientific">Natronomicrosphaera hydrolytica</name>
    <dbReference type="NCBI Taxonomy" id="3242702"/>
    <lineage>
        <taxon>Bacteria</taxon>
        <taxon>Pseudomonadati</taxon>
        <taxon>Planctomycetota</taxon>
        <taxon>Phycisphaerae</taxon>
        <taxon>Phycisphaerales</taxon>
        <taxon>Phycisphaeraceae</taxon>
        <taxon>Natronomicrosphaera</taxon>
    </lineage>
</organism>
<evidence type="ECO:0008006" key="4">
    <source>
        <dbReference type="Google" id="ProtNLM"/>
    </source>
</evidence>
<proteinExistence type="predicted"/>
<keyword evidence="3" id="KW-1185">Reference proteome</keyword>
<feature type="region of interest" description="Disordered" evidence="1">
    <location>
        <begin position="104"/>
        <end position="125"/>
    </location>
</feature>
<feature type="compositionally biased region" description="Basic and acidic residues" evidence="1">
    <location>
        <begin position="115"/>
        <end position="125"/>
    </location>
</feature>
<reference evidence="2 3" key="1">
    <citation type="submission" date="2024-08" db="EMBL/GenBank/DDBJ databases">
        <title>Whole-genome sequencing of halo(alkali)philic microorganisms from hypersaline lakes.</title>
        <authorList>
            <person name="Sorokin D.Y."/>
            <person name="Merkel A.Y."/>
            <person name="Messina E."/>
            <person name="Yakimov M."/>
        </authorList>
    </citation>
    <scope>NUCLEOTIDE SEQUENCE [LARGE SCALE GENOMIC DNA]</scope>
    <source>
        <strain evidence="2 3">AB-hyl4</strain>
    </source>
</reference>
<name>A0ABV4U4U1_9BACT</name>
<comment type="caution">
    <text evidence="2">The sequence shown here is derived from an EMBL/GenBank/DDBJ whole genome shotgun (WGS) entry which is preliminary data.</text>
</comment>
<gene>
    <name evidence="2" type="ORF">ACERK3_03330</name>
</gene>
<accession>A0ABV4U4U1</accession>
<protein>
    <recommendedName>
        <fullName evidence="4">Recombination-associated protein RdgC</fullName>
    </recommendedName>
</protein>
<dbReference type="Proteomes" id="UP001575105">
    <property type="component" value="Unassembled WGS sequence"/>
</dbReference>